<evidence type="ECO:0000256" key="5">
    <source>
        <dbReference type="SAM" id="MobiDB-lite"/>
    </source>
</evidence>
<dbReference type="STRING" id="1093900.A0A507B7Z2"/>
<feature type="compositionally biased region" description="Pro residues" evidence="5">
    <location>
        <begin position="316"/>
        <end position="333"/>
    </location>
</feature>
<organism evidence="7 8">
    <name type="scientific">Thyridium curvatum</name>
    <dbReference type="NCBI Taxonomy" id="1093900"/>
    <lineage>
        <taxon>Eukaryota</taxon>
        <taxon>Fungi</taxon>
        <taxon>Dikarya</taxon>
        <taxon>Ascomycota</taxon>
        <taxon>Pezizomycotina</taxon>
        <taxon>Sordariomycetes</taxon>
        <taxon>Sordariomycetidae</taxon>
        <taxon>Thyridiales</taxon>
        <taxon>Thyridiaceae</taxon>
        <taxon>Thyridium</taxon>
    </lineage>
</organism>
<keyword evidence="4 6" id="KW-0472">Membrane</keyword>
<evidence type="ECO:0000256" key="3">
    <source>
        <dbReference type="ARBA" id="ARBA00022989"/>
    </source>
</evidence>
<reference evidence="7 8" key="1">
    <citation type="submission" date="2019-06" db="EMBL/GenBank/DDBJ databases">
        <title>Draft genome sequence of the filamentous fungus Phialemoniopsis curvata isolated from diesel fuel.</title>
        <authorList>
            <person name="Varaljay V.A."/>
            <person name="Lyon W.J."/>
            <person name="Crouch A.L."/>
            <person name="Drake C.E."/>
            <person name="Hollomon J.M."/>
            <person name="Nadeau L.J."/>
            <person name="Nunn H.S."/>
            <person name="Stevenson B.S."/>
            <person name="Bojanowski C.L."/>
            <person name="Crookes-Goodson W.J."/>
        </authorList>
    </citation>
    <scope>NUCLEOTIDE SEQUENCE [LARGE SCALE GENOMIC DNA]</scope>
    <source>
        <strain evidence="7 8">D216</strain>
    </source>
</reference>
<dbReference type="GeneID" id="41974215"/>
<dbReference type="Proteomes" id="UP000319257">
    <property type="component" value="Unassembled WGS sequence"/>
</dbReference>
<evidence type="ECO:0000256" key="6">
    <source>
        <dbReference type="SAM" id="Phobius"/>
    </source>
</evidence>
<sequence length="543" mass="59854">MEMMEGPVEGMKYDSEDSPNSISPLPPVLRHGLGAVTTFGFLSFFASLGLFAFLTYKLIIWQILPPGEQEESPVSSEPESPTASDVNGFLVPKTAYREEWPPPPPSPRETKTTFMSRIRREPPNQFLILIYNLLFADIQQAVAFMLNVEWLTKDSIDVGTPTCWAQGWFVSVGDLASSVFIAAIGVHTYLGVIKNYRVPTWGFYLAIVGMWSFVYGVTMLGVLVTDNGVNDGGYYVRAGAWCWVNPAYQDLRLYTHYLWIFLALALTWAIYLVIFFHLRFHSKHSPTCCMASAASSIATGRRGSNATISQAEHYPNPDPNGPSPPPLLIPPSPSRSTMTDMTTKRLPPIPRSARHPTFLLYPIIYMLCTTPLAAGRIASMAGRDVKLAYFCYAGSMIASAGWLDVLLYSWTRRSIVFSGGAPPSQDTGLETFAFMRTPEGRQFGNVVFVSGGDGGAKCQQEKRWKRWNEKVVTGASLRTLRGDNIKMASKDSLRGFGMGAGEVMGMAIQCETVTTVSVEQVDQTPTPSRAESRSGNEKDGGMK</sequence>
<dbReference type="GO" id="GO:0005886">
    <property type="term" value="C:plasma membrane"/>
    <property type="evidence" value="ECO:0007669"/>
    <property type="project" value="TreeGrafter"/>
</dbReference>
<feature type="transmembrane region" description="Helical" evidence="6">
    <location>
        <begin position="33"/>
        <end position="54"/>
    </location>
</feature>
<dbReference type="RefSeq" id="XP_030994599.1">
    <property type="nucleotide sequence ID" value="XM_031141437.1"/>
</dbReference>
<feature type="region of interest" description="Disordered" evidence="5">
    <location>
        <begin position="518"/>
        <end position="543"/>
    </location>
</feature>
<dbReference type="SUPFAM" id="SSF81321">
    <property type="entry name" value="Family A G protein-coupled receptor-like"/>
    <property type="match status" value="1"/>
</dbReference>
<dbReference type="InParanoid" id="A0A507B7Z2"/>
<feature type="region of interest" description="Disordered" evidence="5">
    <location>
        <begin position="309"/>
        <end position="346"/>
    </location>
</feature>
<comment type="caution">
    <text evidence="7">The sequence shown here is derived from an EMBL/GenBank/DDBJ whole genome shotgun (WGS) entry which is preliminary data.</text>
</comment>
<feature type="transmembrane region" description="Helical" evidence="6">
    <location>
        <begin position="358"/>
        <end position="381"/>
    </location>
</feature>
<evidence type="ECO:0000256" key="4">
    <source>
        <dbReference type="ARBA" id="ARBA00023136"/>
    </source>
</evidence>
<proteinExistence type="predicted"/>
<keyword evidence="2 6" id="KW-0812">Transmembrane</keyword>
<accession>A0A507B7Z2</accession>
<dbReference type="GO" id="GO:0007189">
    <property type="term" value="P:adenylate cyclase-activating G protein-coupled receptor signaling pathway"/>
    <property type="evidence" value="ECO:0007669"/>
    <property type="project" value="TreeGrafter"/>
</dbReference>
<feature type="compositionally biased region" description="Basic and acidic residues" evidence="5">
    <location>
        <begin position="530"/>
        <end position="543"/>
    </location>
</feature>
<feature type="compositionally biased region" description="Polar residues" evidence="5">
    <location>
        <begin position="518"/>
        <end position="529"/>
    </location>
</feature>
<evidence type="ECO:0000313" key="7">
    <source>
        <dbReference type="EMBL" id="TPX12888.1"/>
    </source>
</evidence>
<dbReference type="OrthoDB" id="100006at2759"/>
<comment type="subcellular location">
    <subcellularLocation>
        <location evidence="1">Membrane</location>
        <topology evidence="1">Multi-pass membrane protein</topology>
    </subcellularLocation>
</comment>
<dbReference type="EMBL" id="SKBQ01000039">
    <property type="protein sequence ID" value="TPX12888.1"/>
    <property type="molecule type" value="Genomic_DNA"/>
</dbReference>
<dbReference type="AlphaFoldDB" id="A0A507B7Z2"/>
<name>A0A507B7Z2_9PEZI</name>
<feature type="transmembrane region" description="Helical" evidence="6">
    <location>
        <begin position="256"/>
        <end position="276"/>
    </location>
</feature>
<evidence type="ECO:0000313" key="8">
    <source>
        <dbReference type="Proteomes" id="UP000319257"/>
    </source>
</evidence>
<evidence type="ECO:0000256" key="1">
    <source>
        <dbReference type="ARBA" id="ARBA00004141"/>
    </source>
</evidence>
<feature type="transmembrane region" description="Helical" evidence="6">
    <location>
        <begin position="126"/>
        <end position="148"/>
    </location>
</feature>
<dbReference type="PANTHER" id="PTHR23112">
    <property type="entry name" value="G PROTEIN-COUPLED RECEPTOR 157-RELATED"/>
    <property type="match status" value="1"/>
</dbReference>
<dbReference type="GO" id="GO:0004930">
    <property type="term" value="F:G protein-coupled receptor activity"/>
    <property type="evidence" value="ECO:0007669"/>
    <property type="project" value="TreeGrafter"/>
</dbReference>
<keyword evidence="8" id="KW-1185">Reference proteome</keyword>
<dbReference type="Gene3D" id="1.20.1070.10">
    <property type="entry name" value="Rhodopsin 7-helix transmembrane proteins"/>
    <property type="match status" value="1"/>
</dbReference>
<feature type="transmembrane region" description="Helical" evidence="6">
    <location>
        <begin position="387"/>
        <end position="408"/>
    </location>
</feature>
<dbReference type="PANTHER" id="PTHR23112:SF37">
    <property type="entry name" value="G PROTEIN-COUPLED RECEPTOR GPR1"/>
    <property type="match status" value="1"/>
</dbReference>
<protein>
    <submittedName>
        <fullName evidence="7">Uncharacterized protein</fullName>
    </submittedName>
</protein>
<keyword evidence="3 6" id="KW-1133">Transmembrane helix</keyword>
<feature type="transmembrane region" description="Helical" evidence="6">
    <location>
        <begin position="168"/>
        <end position="190"/>
    </location>
</feature>
<feature type="transmembrane region" description="Helical" evidence="6">
    <location>
        <begin position="202"/>
        <end position="224"/>
    </location>
</feature>
<gene>
    <name evidence="7" type="ORF">E0L32_006768</name>
</gene>
<evidence type="ECO:0000256" key="2">
    <source>
        <dbReference type="ARBA" id="ARBA00022692"/>
    </source>
</evidence>